<keyword evidence="3" id="KW-1185">Reference proteome</keyword>
<sequence>MGLAVTSDWMFWPELQNGEVLRVLEDWTLPDIDLWAVFPTGRLASAKARAFADFVKTIIAG</sequence>
<dbReference type="AlphaFoldDB" id="A0A7W6PTY4"/>
<organism evidence="2 3">
    <name type="scientific">Rhizobium rhizoryzae</name>
    <dbReference type="NCBI Taxonomy" id="451876"/>
    <lineage>
        <taxon>Bacteria</taxon>
        <taxon>Pseudomonadati</taxon>
        <taxon>Pseudomonadota</taxon>
        <taxon>Alphaproteobacteria</taxon>
        <taxon>Hyphomicrobiales</taxon>
        <taxon>Rhizobiaceae</taxon>
        <taxon>Rhizobium/Agrobacterium group</taxon>
        <taxon>Rhizobium</taxon>
    </lineage>
</organism>
<proteinExistence type="predicted"/>
<gene>
    <name evidence="2" type="ORF">GGQ72_004227</name>
</gene>
<name>A0A7W6PTY4_9HYPH</name>
<dbReference type="Gene3D" id="3.40.190.290">
    <property type="match status" value="1"/>
</dbReference>
<evidence type="ECO:0000259" key="1">
    <source>
        <dbReference type="Pfam" id="PF03466"/>
    </source>
</evidence>
<dbReference type="Proteomes" id="UP000519897">
    <property type="component" value="Unassembled WGS sequence"/>
</dbReference>
<evidence type="ECO:0000313" key="3">
    <source>
        <dbReference type="Proteomes" id="UP000519897"/>
    </source>
</evidence>
<dbReference type="EMBL" id="JACIEC010000009">
    <property type="protein sequence ID" value="MBB4145662.1"/>
    <property type="molecule type" value="Genomic_DNA"/>
</dbReference>
<dbReference type="SUPFAM" id="SSF53850">
    <property type="entry name" value="Periplasmic binding protein-like II"/>
    <property type="match status" value="1"/>
</dbReference>
<accession>A0A7W6PTY4</accession>
<protein>
    <submittedName>
        <fullName evidence="2">DNA-binding transcriptional LysR family regulator</fullName>
    </submittedName>
</protein>
<keyword evidence="2" id="KW-0238">DNA-binding</keyword>
<dbReference type="Pfam" id="PF03466">
    <property type="entry name" value="LysR_substrate"/>
    <property type="match status" value="1"/>
</dbReference>
<comment type="caution">
    <text evidence="2">The sequence shown here is derived from an EMBL/GenBank/DDBJ whole genome shotgun (WGS) entry which is preliminary data.</text>
</comment>
<dbReference type="InterPro" id="IPR005119">
    <property type="entry name" value="LysR_subst-bd"/>
</dbReference>
<reference evidence="2 3" key="1">
    <citation type="submission" date="2020-08" db="EMBL/GenBank/DDBJ databases">
        <title>Genomic Encyclopedia of Type Strains, Phase IV (KMG-IV): sequencing the most valuable type-strain genomes for metagenomic binning, comparative biology and taxonomic classification.</title>
        <authorList>
            <person name="Goeker M."/>
        </authorList>
    </citation>
    <scope>NUCLEOTIDE SEQUENCE [LARGE SCALE GENOMIC DNA]</scope>
    <source>
        <strain evidence="2 3">DSM 29514</strain>
    </source>
</reference>
<dbReference type="GO" id="GO:0003677">
    <property type="term" value="F:DNA binding"/>
    <property type="evidence" value="ECO:0007669"/>
    <property type="project" value="UniProtKB-KW"/>
</dbReference>
<evidence type="ECO:0000313" key="2">
    <source>
        <dbReference type="EMBL" id="MBB4145662.1"/>
    </source>
</evidence>
<feature type="domain" description="LysR substrate-binding" evidence="1">
    <location>
        <begin position="1"/>
        <end position="56"/>
    </location>
</feature>